<protein>
    <submittedName>
        <fullName evidence="2">Uncharacterized protein</fullName>
    </submittedName>
</protein>
<gene>
    <name evidence="2" type="ORF">GSOID_T00001906001</name>
</gene>
<comment type="similarity">
    <text evidence="1">Belongs to the UPF0598 family.</text>
</comment>
<dbReference type="PANTHER" id="PTHR31449">
    <property type="entry name" value="UPF0598 PROTEIN C8ORF82"/>
    <property type="match status" value="1"/>
</dbReference>
<dbReference type="PANTHER" id="PTHR31449:SF3">
    <property type="entry name" value="UPF0598 PROTEIN C8ORF82"/>
    <property type="match status" value="1"/>
</dbReference>
<dbReference type="Proteomes" id="UP000001307">
    <property type="component" value="Unassembled WGS sequence"/>
</dbReference>
<name>E4XRW3_OIKDI</name>
<dbReference type="AlphaFoldDB" id="E4XRW3"/>
<dbReference type="EMBL" id="FN653125">
    <property type="protein sequence ID" value="CBY12511.1"/>
    <property type="molecule type" value="Genomic_DNA"/>
</dbReference>
<evidence type="ECO:0000313" key="3">
    <source>
        <dbReference type="Proteomes" id="UP000001307"/>
    </source>
</evidence>
<evidence type="ECO:0000313" key="2">
    <source>
        <dbReference type="EMBL" id="CBY12511.1"/>
    </source>
</evidence>
<sequence>MTLTRATVKYSSRRFYIQGQNGIRKNEREYFYHLNHQGQLFLHDIKIKNFTTCFKDPVFLNFFYERIRPVREKEARHAGFNWLSPCGFETNFIQVDLLPVVFDKIEKNHLIDSSNTFRIGSNFFRVTALKIIN</sequence>
<keyword evidence="3" id="KW-1185">Reference proteome</keyword>
<dbReference type="InterPro" id="IPR028108">
    <property type="entry name" value="DUF4505"/>
</dbReference>
<accession>E4XRW3</accession>
<dbReference type="InParanoid" id="E4XRW3"/>
<evidence type="ECO:0000256" key="1">
    <source>
        <dbReference type="ARBA" id="ARBA00006322"/>
    </source>
</evidence>
<organism evidence="2">
    <name type="scientific">Oikopleura dioica</name>
    <name type="common">Tunicate</name>
    <dbReference type="NCBI Taxonomy" id="34765"/>
    <lineage>
        <taxon>Eukaryota</taxon>
        <taxon>Metazoa</taxon>
        <taxon>Chordata</taxon>
        <taxon>Tunicata</taxon>
        <taxon>Appendicularia</taxon>
        <taxon>Copelata</taxon>
        <taxon>Oikopleuridae</taxon>
        <taxon>Oikopleura</taxon>
    </lineage>
</organism>
<reference evidence="2" key="1">
    <citation type="journal article" date="2010" name="Science">
        <title>Plasticity of animal genome architecture unmasked by rapid evolution of a pelagic tunicate.</title>
        <authorList>
            <person name="Denoeud F."/>
            <person name="Henriet S."/>
            <person name="Mungpakdee S."/>
            <person name="Aury J.M."/>
            <person name="Da Silva C."/>
            <person name="Brinkmann H."/>
            <person name="Mikhaleva J."/>
            <person name="Olsen L.C."/>
            <person name="Jubin C."/>
            <person name="Canestro C."/>
            <person name="Bouquet J.M."/>
            <person name="Danks G."/>
            <person name="Poulain J."/>
            <person name="Campsteijn C."/>
            <person name="Adamski M."/>
            <person name="Cross I."/>
            <person name="Yadetie F."/>
            <person name="Muffato M."/>
            <person name="Louis A."/>
            <person name="Butcher S."/>
            <person name="Tsagkogeorga G."/>
            <person name="Konrad A."/>
            <person name="Singh S."/>
            <person name="Jensen M.F."/>
            <person name="Cong E.H."/>
            <person name="Eikeseth-Otteraa H."/>
            <person name="Noel B."/>
            <person name="Anthouard V."/>
            <person name="Porcel B.M."/>
            <person name="Kachouri-Lafond R."/>
            <person name="Nishino A."/>
            <person name="Ugolini M."/>
            <person name="Chourrout P."/>
            <person name="Nishida H."/>
            <person name="Aasland R."/>
            <person name="Huzurbazar S."/>
            <person name="Westhof E."/>
            <person name="Delsuc F."/>
            <person name="Lehrach H."/>
            <person name="Reinhardt R."/>
            <person name="Weissenbach J."/>
            <person name="Roy S.W."/>
            <person name="Artiguenave F."/>
            <person name="Postlethwait J.H."/>
            <person name="Manak J.R."/>
            <person name="Thompson E.M."/>
            <person name="Jaillon O."/>
            <person name="Du Pasquier L."/>
            <person name="Boudinot P."/>
            <person name="Liberles D.A."/>
            <person name="Volff J.N."/>
            <person name="Philippe H."/>
            <person name="Lenhard B."/>
            <person name="Roest Crollius H."/>
            <person name="Wincker P."/>
            <person name="Chourrout D."/>
        </authorList>
    </citation>
    <scope>NUCLEOTIDE SEQUENCE [LARGE SCALE GENOMIC DNA]</scope>
</reference>
<proteinExistence type="inferred from homology"/>
<dbReference type="Pfam" id="PF14956">
    <property type="entry name" value="DUF4505"/>
    <property type="match status" value="1"/>
</dbReference>
<dbReference type="OrthoDB" id="10260024at2759"/>